<proteinExistence type="predicted"/>
<reference evidence="3" key="1">
    <citation type="submission" date="2025-08" db="UniProtKB">
        <authorList>
            <consortium name="RefSeq"/>
        </authorList>
    </citation>
    <scope>IDENTIFICATION</scope>
</reference>
<dbReference type="Proteomes" id="UP001652628">
    <property type="component" value="Chromosome 3"/>
</dbReference>
<evidence type="ECO:0000256" key="1">
    <source>
        <dbReference type="SAM" id="MobiDB-lite"/>
    </source>
</evidence>
<keyword evidence="2" id="KW-1185">Reference proteome</keyword>
<sequence length="104" mass="11993">MDTLGTRLRLRVCLCVFITFVDYAYKNYTSPRSQRRAPATTKGYNLSHQRLQGSCFFYGLFRFCLTVLRITRNPTQSTTEVRKTRLNAQIDSTETRLSSPGNSK</sequence>
<name>A0AB40DDL0_DROSZ</name>
<gene>
    <name evidence="3" type="primary">LOC108019994</name>
</gene>
<dbReference type="RefSeq" id="XP_065722364.2">
    <property type="nucleotide sequence ID" value="XM_065866292.2"/>
</dbReference>
<evidence type="ECO:0000313" key="2">
    <source>
        <dbReference type="Proteomes" id="UP001652628"/>
    </source>
</evidence>
<accession>A0AB40DDL0</accession>
<feature type="compositionally biased region" description="Polar residues" evidence="1">
    <location>
        <begin position="86"/>
        <end position="104"/>
    </location>
</feature>
<protein>
    <submittedName>
        <fullName evidence="3">Uncharacterized protein isoform X1</fullName>
    </submittedName>
</protein>
<organism evidence="2 3">
    <name type="scientific">Drosophila suzukii</name>
    <name type="common">Spotted-wing drosophila fruit fly</name>
    <dbReference type="NCBI Taxonomy" id="28584"/>
    <lineage>
        <taxon>Eukaryota</taxon>
        <taxon>Metazoa</taxon>
        <taxon>Ecdysozoa</taxon>
        <taxon>Arthropoda</taxon>
        <taxon>Hexapoda</taxon>
        <taxon>Insecta</taxon>
        <taxon>Pterygota</taxon>
        <taxon>Neoptera</taxon>
        <taxon>Endopterygota</taxon>
        <taxon>Diptera</taxon>
        <taxon>Brachycera</taxon>
        <taxon>Muscomorpha</taxon>
        <taxon>Ephydroidea</taxon>
        <taxon>Drosophilidae</taxon>
        <taxon>Drosophila</taxon>
        <taxon>Sophophora</taxon>
    </lineage>
</organism>
<evidence type="ECO:0000313" key="3">
    <source>
        <dbReference type="RefSeq" id="XP_065722364.2"/>
    </source>
</evidence>
<feature type="region of interest" description="Disordered" evidence="1">
    <location>
        <begin position="75"/>
        <end position="104"/>
    </location>
</feature>
<dbReference type="GeneID" id="108019994"/>